<feature type="compositionally biased region" description="Low complexity" evidence="1">
    <location>
        <begin position="562"/>
        <end position="573"/>
    </location>
</feature>
<feature type="compositionally biased region" description="Basic and acidic residues" evidence="1">
    <location>
        <begin position="509"/>
        <end position="561"/>
    </location>
</feature>
<evidence type="ECO:0000313" key="4">
    <source>
        <dbReference type="Proteomes" id="UP000054266"/>
    </source>
</evidence>
<feature type="compositionally biased region" description="Basic and acidic residues" evidence="1">
    <location>
        <begin position="358"/>
        <end position="373"/>
    </location>
</feature>
<proteinExistence type="predicted"/>
<dbReference type="Proteomes" id="UP000054266">
    <property type="component" value="Unassembled WGS sequence"/>
</dbReference>
<accession>A0A0D2CMW4</accession>
<feature type="domain" description="PWWP" evidence="2">
    <location>
        <begin position="151"/>
        <end position="234"/>
    </location>
</feature>
<sequence length="616" mass="67678">MATQDAAPMTEVPVKVPEPAGGAPPSLAEPASGPVAEMSGALPADQNAETKPAETTDAATTNGPTVSVAEPAKDSEEPVPETEPAAAATEEPNAQEGDTVEPAEPETNGAAADDKKSSLSRRKSSTVPEHKGKKLNKKKSMPKITHLDAQPGDYYLARLKGYPPWPSIIADEDMLPEIMLNTRPVTTKKPDGTYNDAYADGGKKMHERTFPIMFLYTNEFVWISNTDLTPLNPEDCKDVPQKGKSKQLLEAYKVAAEGHDLLHFKKTLDEHYNAMQQDLEAKEAKEAEKAAKAERKKRKSEVKADTEDVGMEDVDADSEPKKSSKKRKKELDEDDDEEEKPAKTPKTTKIKLTTSKTPKTEEKKPKEKASKPRSERRKSKAAQEDEEMVDAPEPEPEEKPVDPVEARKSREKEVLFLRHKLQKGFLTRDQAPHPEEMPLMATYIKKLEGYADLEVSIIRTTKINKVLKALIKLNTIPRDEEFQFRKRSVELLSQWNKILGAEPADGEAAGDKENATNGVHDEKSEEATEEEKKEDAPAPVEKPVETTEEKPTTEAESEVEKPAVATEAETPAVEEPKPAPSEEPSKPEGAVPEVVDKAPESAEAATEAADIVKATE</sequence>
<dbReference type="PROSITE" id="PS50812">
    <property type="entry name" value="PWWP"/>
    <property type="match status" value="1"/>
</dbReference>
<evidence type="ECO:0000313" key="3">
    <source>
        <dbReference type="EMBL" id="KIW66506.1"/>
    </source>
</evidence>
<dbReference type="Gene3D" id="2.30.30.140">
    <property type="match status" value="1"/>
</dbReference>
<protein>
    <recommendedName>
        <fullName evidence="2">PWWP domain-containing protein</fullName>
    </recommendedName>
</protein>
<feature type="compositionally biased region" description="Low complexity" evidence="1">
    <location>
        <begin position="344"/>
        <end position="357"/>
    </location>
</feature>
<feature type="compositionally biased region" description="Acidic residues" evidence="1">
    <location>
        <begin position="307"/>
        <end position="317"/>
    </location>
</feature>
<feature type="compositionally biased region" description="Acidic residues" evidence="1">
    <location>
        <begin position="384"/>
        <end position="396"/>
    </location>
</feature>
<dbReference type="EMBL" id="KN846959">
    <property type="protein sequence ID" value="KIW66506.1"/>
    <property type="molecule type" value="Genomic_DNA"/>
</dbReference>
<dbReference type="PANTHER" id="PTHR22910">
    <property type="entry name" value="PROTEIN MGARP"/>
    <property type="match status" value="1"/>
</dbReference>
<feature type="compositionally biased region" description="Basic and acidic residues" evidence="1">
    <location>
        <begin position="397"/>
        <end position="407"/>
    </location>
</feature>
<dbReference type="SUPFAM" id="SSF63748">
    <property type="entry name" value="Tudor/PWWP/MBT"/>
    <property type="match status" value="1"/>
</dbReference>
<feature type="region of interest" description="Disordered" evidence="1">
    <location>
        <begin position="502"/>
        <end position="616"/>
    </location>
</feature>
<name>A0A0D2CMW4_9EURO</name>
<gene>
    <name evidence="3" type="ORF">PV04_05834</name>
</gene>
<dbReference type="SMART" id="SM00293">
    <property type="entry name" value="PWWP"/>
    <property type="match status" value="1"/>
</dbReference>
<feature type="region of interest" description="Disordered" evidence="1">
    <location>
        <begin position="1"/>
        <end position="146"/>
    </location>
</feature>
<evidence type="ECO:0000259" key="2">
    <source>
        <dbReference type="PROSITE" id="PS50812"/>
    </source>
</evidence>
<dbReference type="STRING" id="5601.A0A0D2CMW4"/>
<evidence type="ECO:0000256" key="1">
    <source>
        <dbReference type="SAM" id="MobiDB-lite"/>
    </source>
</evidence>
<feature type="compositionally biased region" description="Low complexity" evidence="1">
    <location>
        <begin position="82"/>
        <end position="92"/>
    </location>
</feature>
<dbReference type="Pfam" id="PF00855">
    <property type="entry name" value="PWWP"/>
    <property type="match status" value="1"/>
</dbReference>
<feature type="region of interest" description="Disordered" evidence="1">
    <location>
        <begin position="281"/>
        <end position="407"/>
    </location>
</feature>
<feature type="compositionally biased region" description="Basic residues" evidence="1">
    <location>
        <begin position="131"/>
        <end position="141"/>
    </location>
</feature>
<dbReference type="InterPro" id="IPR026093">
    <property type="entry name" value="MGARP"/>
</dbReference>
<dbReference type="InterPro" id="IPR000313">
    <property type="entry name" value="PWWP_dom"/>
</dbReference>
<keyword evidence="4" id="KW-1185">Reference proteome</keyword>
<dbReference type="EMBL" id="KN846959">
    <property type="protein sequence ID" value="KIW66505.1"/>
    <property type="molecule type" value="Genomic_DNA"/>
</dbReference>
<feature type="compositionally biased region" description="Basic and acidic residues" evidence="1">
    <location>
        <begin position="281"/>
        <end position="293"/>
    </location>
</feature>
<reference evidence="3 4" key="1">
    <citation type="submission" date="2015-01" db="EMBL/GenBank/DDBJ databases">
        <title>The Genome Sequence of Capronia semiimmersa CBS27337.</title>
        <authorList>
            <consortium name="The Broad Institute Genomics Platform"/>
            <person name="Cuomo C."/>
            <person name="de Hoog S."/>
            <person name="Gorbushina A."/>
            <person name="Stielow B."/>
            <person name="Teixiera M."/>
            <person name="Abouelleil A."/>
            <person name="Chapman S.B."/>
            <person name="Priest M."/>
            <person name="Young S.K."/>
            <person name="Wortman J."/>
            <person name="Nusbaum C."/>
            <person name="Birren B."/>
        </authorList>
    </citation>
    <scope>NUCLEOTIDE SEQUENCE [LARGE SCALE GENOMIC DNA]</scope>
    <source>
        <strain evidence="3 4">CBS 27337</strain>
    </source>
</reference>
<dbReference type="GO" id="GO:0005739">
    <property type="term" value="C:mitochondrion"/>
    <property type="evidence" value="ECO:0007669"/>
    <property type="project" value="InterPro"/>
</dbReference>
<dbReference type="PANTHER" id="PTHR22910:SF6">
    <property type="entry name" value="PROTEIN MGARP"/>
    <property type="match status" value="1"/>
</dbReference>
<organism evidence="3 4">
    <name type="scientific">Phialophora macrospora</name>
    <dbReference type="NCBI Taxonomy" id="1851006"/>
    <lineage>
        <taxon>Eukaryota</taxon>
        <taxon>Fungi</taxon>
        <taxon>Dikarya</taxon>
        <taxon>Ascomycota</taxon>
        <taxon>Pezizomycotina</taxon>
        <taxon>Eurotiomycetes</taxon>
        <taxon>Chaetothyriomycetidae</taxon>
        <taxon>Chaetothyriales</taxon>
        <taxon>Herpotrichiellaceae</taxon>
        <taxon>Phialophora</taxon>
    </lineage>
</organism>
<dbReference type="AlphaFoldDB" id="A0A0D2CMW4"/>
<dbReference type="HOGENOM" id="CLU_019479_1_0_1"/>